<evidence type="ECO:0000313" key="3">
    <source>
        <dbReference type="Proteomes" id="UP001150062"/>
    </source>
</evidence>
<feature type="compositionally biased region" description="Acidic residues" evidence="1">
    <location>
        <begin position="63"/>
        <end position="92"/>
    </location>
</feature>
<protein>
    <submittedName>
        <fullName evidence="2">Uncharacterized protein</fullName>
    </submittedName>
</protein>
<proteinExistence type="predicted"/>
<dbReference type="EMBL" id="JAOAOG010000262">
    <property type="protein sequence ID" value="KAJ6235336.1"/>
    <property type="molecule type" value="Genomic_DNA"/>
</dbReference>
<sequence length="175" mass="20312">MFLSLYPTLKPSPEINKSNQTLKVDQLSLIENQFSIYLDRIRTAIPSHLPIGLGQQQSQLSSDELESEEEEDDEYEEEDEEEEEEEEEEESVYDGQILESDQIGDETQEIAEFGFQGDQILNSEEETNPETEQNGQFDLYVVVSESDQEEDDEDYSIEDDDDLESEEQEYEDDLN</sequence>
<dbReference type="Proteomes" id="UP001150062">
    <property type="component" value="Unassembled WGS sequence"/>
</dbReference>
<feature type="region of interest" description="Disordered" evidence="1">
    <location>
        <begin position="52"/>
        <end position="175"/>
    </location>
</feature>
<evidence type="ECO:0000256" key="1">
    <source>
        <dbReference type="SAM" id="MobiDB-lite"/>
    </source>
</evidence>
<accession>A0ABQ8XRZ1</accession>
<comment type="caution">
    <text evidence="2">The sequence shown here is derived from an EMBL/GenBank/DDBJ whole genome shotgun (WGS) entry which is preliminary data.</text>
</comment>
<evidence type="ECO:0000313" key="2">
    <source>
        <dbReference type="EMBL" id="KAJ6235336.1"/>
    </source>
</evidence>
<keyword evidence="3" id="KW-1185">Reference proteome</keyword>
<organism evidence="2 3">
    <name type="scientific">Anaeramoeba flamelloides</name>
    <dbReference type="NCBI Taxonomy" id="1746091"/>
    <lineage>
        <taxon>Eukaryota</taxon>
        <taxon>Metamonada</taxon>
        <taxon>Anaeramoebidae</taxon>
        <taxon>Anaeramoeba</taxon>
    </lineage>
</organism>
<name>A0ABQ8XRZ1_9EUKA</name>
<gene>
    <name evidence="2" type="ORF">M0813_28704</name>
</gene>
<feature type="compositionally biased region" description="Acidic residues" evidence="1">
    <location>
        <begin position="146"/>
        <end position="175"/>
    </location>
</feature>
<reference evidence="2" key="1">
    <citation type="submission" date="2022-08" db="EMBL/GenBank/DDBJ databases">
        <title>Novel sulfate-reducing endosymbionts in the free-living metamonad Anaeramoeba.</title>
        <authorList>
            <person name="Jerlstrom-Hultqvist J."/>
            <person name="Cepicka I."/>
            <person name="Gallot-Lavallee L."/>
            <person name="Salas-Leiva D."/>
            <person name="Curtis B.A."/>
            <person name="Zahonova K."/>
            <person name="Pipaliya S."/>
            <person name="Dacks J."/>
            <person name="Roger A.J."/>
        </authorList>
    </citation>
    <scope>NUCLEOTIDE SEQUENCE</scope>
    <source>
        <strain evidence="2">Schooner1</strain>
    </source>
</reference>